<gene>
    <name evidence="2" type="ORF">FHU40_001661</name>
</gene>
<protein>
    <submittedName>
        <fullName evidence="2">Catechol 2,3-dioxygenase-like lactoylglutathione lyase family enzyme</fullName>
    </submittedName>
</protein>
<keyword evidence="2" id="KW-0560">Oxidoreductase</keyword>
<comment type="caution">
    <text evidence="2">The sequence shown here is derived from an EMBL/GenBank/DDBJ whole genome shotgun (WGS) entry which is preliminary data.</text>
</comment>
<dbReference type="GO" id="GO:0016829">
    <property type="term" value="F:lyase activity"/>
    <property type="evidence" value="ECO:0007669"/>
    <property type="project" value="UniProtKB-KW"/>
</dbReference>
<reference evidence="2 3" key="1">
    <citation type="submission" date="2020-08" db="EMBL/GenBank/DDBJ databases">
        <title>Sequencing the genomes of 1000 actinobacteria strains.</title>
        <authorList>
            <person name="Klenk H.-P."/>
        </authorList>
    </citation>
    <scope>NUCLEOTIDE SEQUENCE [LARGE SCALE GENOMIC DNA]</scope>
    <source>
        <strain evidence="2 3">DSM 105498</strain>
    </source>
</reference>
<keyword evidence="2" id="KW-0223">Dioxygenase</keyword>
<dbReference type="EMBL" id="JACHWR010000001">
    <property type="protein sequence ID" value="MBB3041860.1"/>
    <property type="molecule type" value="Genomic_DNA"/>
</dbReference>
<keyword evidence="3" id="KW-1185">Reference proteome</keyword>
<dbReference type="AlphaFoldDB" id="A0A7W4VU59"/>
<dbReference type="RefSeq" id="WP_183591718.1">
    <property type="nucleotide sequence ID" value="NZ_JACHWR010000001.1"/>
</dbReference>
<dbReference type="SUPFAM" id="SSF54593">
    <property type="entry name" value="Glyoxalase/Bleomycin resistance protein/Dihydroxybiphenyl dioxygenase"/>
    <property type="match status" value="1"/>
</dbReference>
<evidence type="ECO:0000313" key="2">
    <source>
        <dbReference type="EMBL" id="MBB3041860.1"/>
    </source>
</evidence>
<name>A0A7W4VU59_9ACTN</name>
<dbReference type="Pfam" id="PF00903">
    <property type="entry name" value="Glyoxalase"/>
    <property type="match status" value="1"/>
</dbReference>
<evidence type="ECO:0000259" key="1">
    <source>
        <dbReference type="PROSITE" id="PS51819"/>
    </source>
</evidence>
<sequence length="127" mass="13695">MTLTDSAVAVMLPVGDAARAQDFYEKRLGLAFDGAGPGGELMFRLTGGSHLALRPLPDVRPSPNTAMSFEVGDITSEISDLESRGVQFEDYDLPDLKTVDHVFDDGAMKAAWFLDPDGNILCLHQPA</sequence>
<feature type="domain" description="VOC" evidence="1">
    <location>
        <begin position="6"/>
        <end position="126"/>
    </location>
</feature>
<dbReference type="PROSITE" id="PS51819">
    <property type="entry name" value="VOC"/>
    <property type="match status" value="1"/>
</dbReference>
<dbReference type="GO" id="GO:0051213">
    <property type="term" value="F:dioxygenase activity"/>
    <property type="evidence" value="ECO:0007669"/>
    <property type="project" value="UniProtKB-KW"/>
</dbReference>
<dbReference type="Proteomes" id="UP000589626">
    <property type="component" value="Unassembled WGS sequence"/>
</dbReference>
<keyword evidence="2" id="KW-0456">Lyase</keyword>
<proteinExistence type="predicted"/>
<dbReference type="Gene3D" id="3.10.180.10">
    <property type="entry name" value="2,3-Dihydroxybiphenyl 1,2-Dioxygenase, domain 1"/>
    <property type="match status" value="1"/>
</dbReference>
<dbReference type="InterPro" id="IPR029068">
    <property type="entry name" value="Glyas_Bleomycin-R_OHBP_Dase"/>
</dbReference>
<dbReference type="InterPro" id="IPR004360">
    <property type="entry name" value="Glyas_Fos-R_dOase_dom"/>
</dbReference>
<organism evidence="2 3">
    <name type="scientific">Nocardioides soli</name>
    <dbReference type="NCBI Taxonomy" id="1036020"/>
    <lineage>
        <taxon>Bacteria</taxon>
        <taxon>Bacillati</taxon>
        <taxon>Actinomycetota</taxon>
        <taxon>Actinomycetes</taxon>
        <taxon>Propionibacteriales</taxon>
        <taxon>Nocardioidaceae</taxon>
        <taxon>Nocardioides</taxon>
    </lineage>
</organism>
<dbReference type="InterPro" id="IPR037523">
    <property type="entry name" value="VOC_core"/>
</dbReference>
<accession>A0A7W4VU59</accession>
<evidence type="ECO:0000313" key="3">
    <source>
        <dbReference type="Proteomes" id="UP000589626"/>
    </source>
</evidence>